<proteinExistence type="predicted"/>
<organism evidence="1 2">
    <name type="scientific">Gimesia aquarii</name>
    <dbReference type="NCBI Taxonomy" id="2527964"/>
    <lineage>
        <taxon>Bacteria</taxon>
        <taxon>Pseudomonadati</taxon>
        <taxon>Planctomycetota</taxon>
        <taxon>Planctomycetia</taxon>
        <taxon>Planctomycetales</taxon>
        <taxon>Planctomycetaceae</taxon>
        <taxon>Gimesia</taxon>
    </lineage>
</organism>
<accession>A0A517W3N9</accession>
<evidence type="ECO:0000313" key="2">
    <source>
        <dbReference type="Proteomes" id="UP000318704"/>
    </source>
</evidence>
<reference evidence="1 2" key="1">
    <citation type="submission" date="2019-03" db="EMBL/GenBank/DDBJ databases">
        <title>Deep-cultivation of Planctomycetes and their phenomic and genomic characterization uncovers novel biology.</title>
        <authorList>
            <person name="Wiegand S."/>
            <person name="Jogler M."/>
            <person name="Boedeker C."/>
            <person name="Pinto D."/>
            <person name="Vollmers J."/>
            <person name="Rivas-Marin E."/>
            <person name="Kohn T."/>
            <person name="Peeters S.H."/>
            <person name="Heuer A."/>
            <person name="Rast P."/>
            <person name="Oberbeckmann S."/>
            <person name="Bunk B."/>
            <person name="Jeske O."/>
            <person name="Meyerdierks A."/>
            <person name="Storesund J.E."/>
            <person name="Kallscheuer N."/>
            <person name="Luecker S."/>
            <person name="Lage O.M."/>
            <person name="Pohl T."/>
            <person name="Merkel B.J."/>
            <person name="Hornburger P."/>
            <person name="Mueller R.-W."/>
            <person name="Bruemmer F."/>
            <person name="Labrenz M."/>
            <person name="Spormann A.M."/>
            <person name="Op den Camp H."/>
            <person name="Overmann J."/>
            <person name="Amann R."/>
            <person name="Jetten M.S.M."/>
            <person name="Mascher T."/>
            <person name="Medema M.H."/>
            <person name="Devos D.P."/>
            <person name="Kaster A.-K."/>
            <person name="Ovreas L."/>
            <person name="Rohde M."/>
            <person name="Galperin M.Y."/>
            <person name="Jogler C."/>
        </authorList>
    </citation>
    <scope>NUCLEOTIDE SEQUENCE [LARGE SCALE GENOMIC DNA]</scope>
    <source>
        <strain evidence="1 2">V144</strain>
    </source>
</reference>
<sequence length="152" mass="17588">MSDSIQIHEEHFSLAQIAIKELGDYTSKCNGRSVVTFRYEKKPYLLPYFYKGNESLEFANWDGHFMREDVIKINELLSTEVMGVEIPAVTAQISGVWYDVEPRRIRGCLIRRSSDSLIFVLVKPTTEYCMEMTQNKWGPVYVGEETDPFIFG</sequence>
<dbReference type="EMBL" id="CP037920">
    <property type="protein sequence ID" value="QDT99875.1"/>
    <property type="molecule type" value="Genomic_DNA"/>
</dbReference>
<dbReference type="KEGG" id="gaw:V144x_53890"/>
<dbReference type="Proteomes" id="UP000318704">
    <property type="component" value="Chromosome"/>
</dbReference>
<gene>
    <name evidence="1" type="ORF">V144x_53890</name>
</gene>
<name>A0A517W3N9_9PLAN</name>
<dbReference type="RefSeq" id="WP_144989773.1">
    <property type="nucleotide sequence ID" value="NZ_CP037920.1"/>
</dbReference>
<dbReference type="AlphaFoldDB" id="A0A517W3N9"/>
<protein>
    <submittedName>
        <fullName evidence="1">Uncharacterized protein</fullName>
    </submittedName>
</protein>
<evidence type="ECO:0000313" key="1">
    <source>
        <dbReference type="EMBL" id="QDT99875.1"/>
    </source>
</evidence>